<name>A0A5B7DF04_PORTR</name>
<keyword evidence="3" id="KW-1185">Reference proteome</keyword>
<reference evidence="2 3" key="1">
    <citation type="submission" date="2019-05" db="EMBL/GenBank/DDBJ databases">
        <title>Another draft genome of Portunus trituberculatus and its Hox gene families provides insights of decapod evolution.</title>
        <authorList>
            <person name="Jeong J.-H."/>
            <person name="Song I."/>
            <person name="Kim S."/>
            <person name="Choi T."/>
            <person name="Kim D."/>
            <person name="Ryu S."/>
            <person name="Kim W."/>
        </authorList>
    </citation>
    <scope>NUCLEOTIDE SEQUENCE [LARGE SCALE GENOMIC DNA]</scope>
    <source>
        <tissue evidence="2">Muscle</tissue>
    </source>
</reference>
<dbReference type="Proteomes" id="UP000324222">
    <property type="component" value="Unassembled WGS sequence"/>
</dbReference>
<comment type="caution">
    <text evidence="2">The sequence shown here is derived from an EMBL/GenBank/DDBJ whole genome shotgun (WGS) entry which is preliminary data.</text>
</comment>
<gene>
    <name evidence="2" type="ORF">E2C01_012784</name>
</gene>
<evidence type="ECO:0000313" key="2">
    <source>
        <dbReference type="EMBL" id="MPC19853.1"/>
    </source>
</evidence>
<organism evidence="2 3">
    <name type="scientific">Portunus trituberculatus</name>
    <name type="common">Swimming crab</name>
    <name type="synonym">Neptunus trituberculatus</name>
    <dbReference type="NCBI Taxonomy" id="210409"/>
    <lineage>
        <taxon>Eukaryota</taxon>
        <taxon>Metazoa</taxon>
        <taxon>Ecdysozoa</taxon>
        <taxon>Arthropoda</taxon>
        <taxon>Crustacea</taxon>
        <taxon>Multicrustacea</taxon>
        <taxon>Malacostraca</taxon>
        <taxon>Eumalacostraca</taxon>
        <taxon>Eucarida</taxon>
        <taxon>Decapoda</taxon>
        <taxon>Pleocyemata</taxon>
        <taxon>Brachyura</taxon>
        <taxon>Eubrachyura</taxon>
        <taxon>Portunoidea</taxon>
        <taxon>Portunidae</taxon>
        <taxon>Portuninae</taxon>
        <taxon>Portunus</taxon>
    </lineage>
</organism>
<feature type="compositionally biased region" description="Polar residues" evidence="1">
    <location>
        <begin position="49"/>
        <end position="61"/>
    </location>
</feature>
<protein>
    <submittedName>
        <fullName evidence="2">Uncharacterized protein</fullName>
    </submittedName>
</protein>
<feature type="region of interest" description="Disordered" evidence="1">
    <location>
        <begin position="43"/>
        <end position="68"/>
    </location>
</feature>
<sequence length="178" mass="19674">MRTAGSHDCCLTFLKADNHTTAVVKLSSSCKRGTGQVSLLPRRVREHSAITQTSETSTPGSRKSGGVRHGDWLREITSSGLFGLQLDESPDSHLHHSVHGIGVTHALISRYRFLALSLVTFHINYSHRDATRPDTASKRRNFTPSKCRFKPVLSQFQGQTGCAIVFPEFLTLCTTCLH</sequence>
<evidence type="ECO:0000313" key="3">
    <source>
        <dbReference type="Proteomes" id="UP000324222"/>
    </source>
</evidence>
<evidence type="ECO:0000256" key="1">
    <source>
        <dbReference type="SAM" id="MobiDB-lite"/>
    </source>
</evidence>
<dbReference type="EMBL" id="VSRR010000810">
    <property type="protein sequence ID" value="MPC19853.1"/>
    <property type="molecule type" value="Genomic_DNA"/>
</dbReference>
<proteinExistence type="predicted"/>
<dbReference type="AlphaFoldDB" id="A0A5B7DF04"/>
<accession>A0A5B7DF04</accession>